<dbReference type="RefSeq" id="XP_033573235.1">
    <property type="nucleotide sequence ID" value="XM_033722244.1"/>
</dbReference>
<dbReference type="Proteomes" id="UP000504636">
    <property type="component" value="Unplaced"/>
</dbReference>
<evidence type="ECO:0000256" key="1">
    <source>
        <dbReference type="SAM" id="MobiDB-lite"/>
    </source>
</evidence>
<feature type="compositionally biased region" description="Basic and acidic residues" evidence="1">
    <location>
        <begin position="293"/>
        <end position="315"/>
    </location>
</feature>
<evidence type="ECO:0000313" key="2">
    <source>
        <dbReference type="EMBL" id="KAF2806271.1"/>
    </source>
</evidence>
<dbReference type="AlphaFoldDB" id="A0A6A6YBS6"/>
<feature type="region of interest" description="Disordered" evidence="1">
    <location>
        <begin position="826"/>
        <end position="869"/>
    </location>
</feature>
<evidence type="ECO:0000313" key="3">
    <source>
        <dbReference type="Proteomes" id="UP000504636"/>
    </source>
</evidence>
<feature type="compositionally biased region" description="Polar residues" evidence="1">
    <location>
        <begin position="445"/>
        <end position="458"/>
    </location>
</feature>
<feature type="region of interest" description="Disordered" evidence="1">
    <location>
        <begin position="644"/>
        <end position="676"/>
    </location>
</feature>
<proteinExistence type="predicted"/>
<accession>A0A6A6YBS6</accession>
<sequence>MHQKLYEDPSGRAHCPVKPAAALAAADIWRTKIHWQRAEVGAQAAYKYPFIPQCSQNIPPHTCKHHNARYHAHHNISSHQPSLNIDFDIPIFLPIPQLLFQINILNRNMSGQGSSGAPNNWRIIERMPGQWTSFTHSFHQPQTTEDTYQNAHPANGNPGSQNPQDLFTGGNQSQGAVGANGIAGPEHDFLDHGIAGGYVTRGRRVGGDTAGGGFRGSSLGGGLFGGSARPRGAAIQPGLENVAEEDETVLEHRSSNGLFGSRPSFASSSQNQRHQPHTNLFTEGYEWTQRHGIWDDSRWPSSPEHDVLARRRDPVARSPTASSPSQGRRNPGATNATVTINANTVNVTAMNVSPTSDATITDNSGGIRANNRTGSRRRRRSSTPPENEGLRFSSSGLGVGSQERPARRARYFSSTHELDVREQPHPTGRSAYAPRRTPPTREQPGLQSAGQVPQQSATSRALLSVLDAPQQSAPRQSAPQQSATSLSLMAMLDGRHTRPGVPQMRQAPPIPGVPARPHNIYELVELQRRQELWASGPVRTPFTRQELDHGRMRTIEYWRVKHHQEQFLSQPPVDPIVTEERRGRRVPIFQTQPLNNDIHVPGYRFTRVGPRLRADQQRPFRPDGWTAPRRMALPNQTPYDRMEFNENVRRAQEDKERRRREVQQPGLRPPPNLLPDTPEGFANLRWAVEGGSAENVTMQLLEQIRARDEAASGSVQGAFETFRRKAEAERGLEQEEEELAESDAPVRRGEDAALAKFLRERRALENAARAMEALDALRAEAWEVFWEAAEVARLREARRAARARVASDAAGIARLRMVERSTRSRVREMDAERRERSRLAAAAYDRRTREAAEEGKRQRRESEGVGGSS</sequence>
<name>A0A6A6YBS6_9PEZI</name>
<organism evidence="2">
    <name type="scientific">Mytilinidion resinicola</name>
    <dbReference type="NCBI Taxonomy" id="574789"/>
    <lineage>
        <taxon>Eukaryota</taxon>
        <taxon>Fungi</taxon>
        <taxon>Dikarya</taxon>
        <taxon>Ascomycota</taxon>
        <taxon>Pezizomycotina</taxon>
        <taxon>Dothideomycetes</taxon>
        <taxon>Pleosporomycetidae</taxon>
        <taxon>Mytilinidiales</taxon>
        <taxon>Mytilinidiaceae</taxon>
        <taxon>Mytilinidion</taxon>
    </lineage>
</organism>
<keyword evidence="3" id="KW-1185">Reference proteome</keyword>
<dbReference type="OrthoDB" id="10586931at2759"/>
<gene>
    <name evidence="2 4" type="ORF">BDZ99DRAFT_479539</name>
</gene>
<protein>
    <submittedName>
        <fullName evidence="2 4">Uncharacterized protein</fullName>
    </submittedName>
</protein>
<feature type="compositionally biased region" description="Basic and acidic residues" evidence="1">
    <location>
        <begin position="826"/>
        <end position="863"/>
    </location>
</feature>
<reference evidence="4" key="3">
    <citation type="submission" date="2025-04" db="UniProtKB">
        <authorList>
            <consortium name="RefSeq"/>
        </authorList>
    </citation>
    <scope>IDENTIFICATION</scope>
    <source>
        <strain evidence="4">CBS 304.34</strain>
    </source>
</reference>
<reference evidence="2 4" key="1">
    <citation type="journal article" date="2020" name="Stud. Mycol.">
        <title>101 Dothideomycetes genomes: a test case for predicting lifestyles and emergence of pathogens.</title>
        <authorList>
            <person name="Haridas S."/>
            <person name="Albert R."/>
            <person name="Binder M."/>
            <person name="Bloem J."/>
            <person name="Labutti K."/>
            <person name="Salamov A."/>
            <person name="Andreopoulos B."/>
            <person name="Baker S."/>
            <person name="Barry K."/>
            <person name="Bills G."/>
            <person name="Bluhm B."/>
            <person name="Cannon C."/>
            <person name="Castanera R."/>
            <person name="Culley D."/>
            <person name="Daum C."/>
            <person name="Ezra D."/>
            <person name="Gonzalez J."/>
            <person name="Henrissat B."/>
            <person name="Kuo A."/>
            <person name="Liang C."/>
            <person name="Lipzen A."/>
            <person name="Lutzoni F."/>
            <person name="Magnuson J."/>
            <person name="Mondo S."/>
            <person name="Nolan M."/>
            <person name="Ohm R."/>
            <person name="Pangilinan J."/>
            <person name="Park H.-J."/>
            <person name="Ramirez L."/>
            <person name="Alfaro M."/>
            <person name="Sun H."/>
            <person name="Tritt A."/>
            <person name="Yoshinaga Y."/>
            <person name="Zwiers L.-H."/>
            <person name="Turgeon B."/>
            <person name="Goodwin S."/>
            <person name="Spatafora J."/>
            <person name="Crous P."/>
            <person name="Grigoriev I."/>
        </authorList>
    </citation>
    <scope>NUCLEOTIDE SEQUENCE</scope>
    <source>
        <strain evidence="2 4">CBS 304.34</strain>
    </source>
</reference>
<feature type="compositionally biased region" description="Gly residues" evidence="1">
    <location>
        <begin position="209"/>
        <end position="225"/>
    </location>
</feature>
<feature type="compositionally biased region" description="Basic and acidic residues" evidence="1">
    <location>
        <begin position="644"/>
        <end position="662"/>
    </location>
</feature>
<dbReference type="EMBL" id="MU003707">
    <property type="protein sequence ID" value="KAF2806271.1"/>
    <property type="molecule type" value="Genomic_DNA"/>
</dbReference>
<reference evidence="4" key="2">
    <citation type="submission" date="2020-04" db="EMBL/GenBank/DDBJ databases">
        <authorList>
            <consortium name="NCBI Genome Project"/>
        </authorList>
    </citation>
    <scope>NUCLEOTIDE SEQUENCE</scope>
    <source>
        <strain evidence="4">CBS 304.34</strain>
    </source>
</reference>
<feature type="compositionally biased region" description="Polar residues" evidence="1">
    <location>
        <begin position="264"/>
        <end position="277"/>
    </location>
</feature>
<feature type="region of interest" description="Disordered" evidence="1">
    <location>
        <begin position="246"/>
        <end position="277"/>
    </location>
</feature>
<feature type="region of interest" description="Disordered" evidence="1">
    <location>
        <begin position="726"/>
        <end position="746"/>
    </location>
</feature>
<feature type="region of interest" description="Disordered" evidence="1">
    <location>
        <begin position="209"/>
        <end position="232"/>
    </location>
</feature>
<evidence type="ECO:0000313" key="4">
    <source>
        <dbReference type="RefSeq" id="XP_033573235.1"/>
    </source>
</evidence>
<feature type="compositionally biased region" description="Polar residues" evidence="1">
    <location>
        <begin position="319"/>
        <end position="328"/>
    </location>
</feature>
<feature type="region of interest" description="Disordered" evidence="1">
    <location>
        <begin position="141"/>
        <end position="184"/>
    </location>
</feature>
<feature type="compositionally biased region" description="Polar residues" evidence="1">
    <location>
        <begin position="141"/>
        <end position="175"/>
    </location>
</feature>
<feature type="region of interest" description="Disordered" evidence="1">
    <location>
        <begin position="353"/>
        <end position="458"/>
    </location>
</feature>
<feature type="compositionally biased region" description="Polar residues" evidence="1">
    <location>
        <begin position="353"/>
        <end position="364"/>
    </location>
</feature>
<dbReference type="GeneID" id="54463137"/>
<feature type="region of interest" description="Disordered" evidence="1">
    <location>
        <begin position="293"/>
        <end position="339"/>
    </location>
</feature>